<comment type="caution">
    <text evidence="2">The sequence shown here is derived from an EMBL/GenBank/DDBJ whole genome shotgun (WGS) entry which is preliminary data.</text>
</comment>
<accession>A0AAN7L9A8</accession>
<evidence type="ECO:0000259" key="1">
    <source>
        <dbReference type="Pfam" id="PF07059"/>
    </source>
</evidence>
<dbReference type="Proteomes" id="UP001346149">
    <property type="component" value="Unassembled WGS sequence"/>
</dbReference>
<dbReference type="AlphaFoldDB" id="A0AAN7L9A8"/>
<name>A0AAN7L9A8_TRANT</name>
<dbReference type="Pfam" id="PF07059">
    <property type="entry name" value="EDR2_C"/>
    <property type="match status" value="1"/>
</dbReference>
<dbReference type="EMBL" id="JAXQNO010000015">
    <property type="protein sequence ID" value="KAK4783613.1"/>
    <property type="molecule type" value="Genomic_DNA"/>
</dbReference>
<evidence type="ECO:0000313" key="3">
    <source>
        <dbReference type="Proteomes" id="UP001346149"/>
    </source>
</evidence>
<proteinExistence type="predicted"/>
<sequence>MDLLKSWANLKNVLAMPHNRVALALNKAREAGLSLSSIIFAINFYFKFNDENYNCVLYFVAEEPIPDGSLLERFVNGSDEFRRERLKIICHNKDKSGKLISERIILLGSKCEYHRGERYLEIDVDIESLSIFYKPFVYSVIGCSKDSIIDLAFLIEATSGGGAPGEAPWRHPALPGGDVLSSRRGRSSMSLPIQSRQVAPAMSLEDMSV</sequence>
<organism evidence="2 3">
    <name type="scientific">Trapa natans</name>
    <name type="common">Water chestnut</name>
    <dbReference type="NCBI Taxonomy" id="22666"/>
    <lineage>
        <taxon>Eukaryota</taxon>
        <taxon>Viridiplantae</taxon>
        <taxon>Streptophyta</taxon>
        <taxon>Embryophyta</taxon>
        <taxon>Tracheophyta</taxon>
        <taxon>Spermatophyta</taxon>
        <taxon>Magnoliopsida</taxon>
        <taxon>eudicotyledons</taxon>
        <taxon>Gunneridae</taxon>
        <taxon>Pentapetalae</taxon>
        <taxon>rosids</taxon>
        <taxon>malvids</taxon>
        <taxon>Myrtales</taxon>
        <taxon>Lythraceae</taxon>
        <taxon>Trapa</taxon>
    </lineage>
</organism>
<feature type="domain" description="Protein ENHANCED DISEASE RESISTANCE 2 C-terminal" evidence="1">
    <location>
        <begin position="1"/>
        <end position="159"/>
    </location>
</feature>
<gene>
    <name evidence="2" type="ORF">SAY86_007987</name>
</gene>
<dbReference type="PANTHER" id="PTHR12136:SF91">
    <property type="entry name" value="PROTEIN ENHANCED DISEASE RESISTANCE 2-LIKE"/>
    <property type="match status" value="1"/>
</dbReference>
<keyword evidence="3" id="KW-1185">Reference proteome</keyword>
<dbReference type="InterPro" id="IPR045096">
    <property type="entry name" value="EDR2-like"/>
</dbReference>
<reference evidence="2 3" key="1">
    <citation type="journal article" date="2023" name="Hortic Res">
        <title>Pangenome of water caltrop reveals structural variations and asymmetric subgenome divergence after allopolyploidization.</title>
        <authorList>
            <person name="Zhang X."/>
            <person name="Chen Y."/>
            <person name="Wang L."/>
            <person name="Yuan Y."/>
            <person name="Fang M."/>
            <person name="Shi L."/>
            <person name="Lu R."/>
            <person name="Comes H.P."/>
            <person name="Ma Y."/>
            <person name="Chen Y."/>
            <person name="Huang G."/>
            <person name="Zhou Y."/>
            <person name="Zheng Z."/>
            <person name="Qiu Y."/>
        </authorList>
    </citation>
    <scope>NUCLEOTIDE SEQUENCE [LARGE SCALE GENOMIC DNA]</scope>
    <source>
        <strain evidence="2">F231</strain>
    </source>
</reference>
<dbReference type="PANTHER" id="PTHR12136">
    <property type="entry name" value="ENHANCED DISEASE RESISTANCE-RELATED"/>
    <property type="match status" value="1"/>
</dbReference>
<protein>
    <recommendedName>
        <fullName evidence="1">Protein ENHANCED DISEASE RESISTANCE 2 C-terminal domain-containing protein</fullName>
    </recommendedName>
</protein>
<dbReference type="InterPro" id="IPR009769">
    <property type="entry name" value="EDR2_C"/>
</dbReference>
<evidence type="ECO:0000313" key="2">
    <source>
        <dbReference type="EMBL" id="KAK4783613.1"/>
    </source>
</evidence>